<evidence type="ECO:0000313" key="3">
    <source>
        <dbReference type="Proteomes" id="UP001208649"/>
    </source>
</evidence>
<evidence type="ECO:0000313" key="2">
    <source>
        <dbReference type="EMBL" id="MCU7616719.1"/>
    </source>
</evidence>
<name>A0ABT2W3E0_9FLAO</name>
<dbReference type="Proteomes" id="UP001208649">
    <property type="component" value="Unassembled WGS sequence"/>
</dbReference>
<keyword evidence="3" id="KW-1185">Reference proteome</keyword>
<feature type="transmembrane region" description="Helical" evidence="1">
    <location>
        <begin position="48"/>
        <end position="67"/>
    </location>
</feature>
<keyword evidence="1" id="KW-0812">Transmembrane</keyword>
<evidence type="ECO:0000256" key="1">
    <source>
        <dbReference type="SAM" id="Phobius"/>
    </source>
</evidence>
<keyword evidence="1" id="KW-0472">Membrane</keyword>
<dbReference type="EMBL" id="JAOTEM010000001">
    <property type="protein sequence ID" value="MCU7616719.1"/>
    <property type="molecule type" value="Genomic_DNA"/>
</dbReference>
<comment type="caution">
    <text evidence="2">The sequence shown here is derived from an EMBL/GenBank/DDBJ whole genome shotgun (WGS) entry which is preliminary data.</text>
</comment>
<gene>
    <name evidence="2" type="ORF">NZ698_05880</name>
</gene>
<proteinExistence type="predicted"/>
<sequence length="231" mass="26403">MDKKILKQLKSEYEELEIKPSANLWDQIDANLEKGSASLPKSSFSLKWWKYAAVFLLLISLGTLIYYNRDFNTEKTDYIVKQNLKKEVLETEIHSEIIPQGENPIVETVANNFKETDLKVKHNNKNDLVPQKETIKPQILEPVEPKIAMNQPENIIDQPAIVENKMNPVTLDKKKISYISANDLLLGRELDKSRENANMDSRNFGVIHLNKVLPNFGNVTVLGVSVYVDPK</sequence>
<accession>A0ABT2W3E0</accession>
<organism evidence="2 3">
    <name type="scientific">Chryseobacterium edaphi</name>
    <dbReference type="NCBI Taxonomy" id="2976532"/>
    <lineage>
        <taxon>Bacteria</taxon>
        <taxon>Pseudomonadati</taxon>
        <taxon>Bacteroidota</taxon>
        <taxon>Flavobacteriia</taxon>
        <taxon>Flavobacteriales</taxon>
        <taxon>Weeksellaceae</taxon>
        <taxon>Chryseobacterium group</taxon>
        <taxon>Chryseobacterium</taxon>
    </lineage>
</organism>
<protein>
    <submittedName>
        <fullName evidence="2">Uncharacterized protein</fullName>
    </submittedName>
</protein>
<keyword evidence="1" id="KW-1133">Transmembrane helix</keyword>
<dbReference type="RefSeq" id="WP_263002151.1">
    <property type="nucleotide sequence ID" value="NZ_JAOTEM010000001.1"/>
</dbReference>
<reference evidence="3" key="1">
    <citation type="submission" date="2023-07" db="EMBL/GenBank/DDBJ databases">
        <title>Chryseobacterium sp. strain PBS4-4 Genome sequencing and assembly.</title>
        <authorList>
            <person name="Jung Y."/>
        </authorList>
    </citation>
    <scope>NUCLEOTIDE SEQUENCE [LARGE SCALE GENOMIC DNA]</scope>
    <source>
        <strain evidence="3">PBS4-4</strain>
    </source>
</reference>